<proteinExistence type="predicted"/>
<evidence type="ECO:0000313" key="2">
    <source>
        <dbReference type="EMBL" id="CDO62477.1"/>
    </source>
</evidence>
<dbReference type="EMBL" id="HG810764">
    <property type="protein sequence ID" value="CDO62477.1"/>
    <property type="molecule type" value="Genomic_DNA"/>
</dbReference>
<dbReference type="PhylomeDB" id="A0A060RNG0"/>
<dbReference type="VEuPathDB" id="PlasmoDB:PRCDC_0304100"/>
<sequence>MISFETFLLLNGETLKCYSFFEHVLIYYISKKLINIFYGKYGKYYNIEICSCEELSVENLFYSKSINFGDSTEEKKKGDKDIWDFFSQIILRKREKKKNIKTSANYKNKQNYINDEYNTTDRNSNLFNICKNDKYVKNHITHNICKNYNCHENMLYYEEYKELYNAPEVIWNYYLLKILYFLYHIHLKRIKEKKKKKKCKYDKEKIFCSFCAYIISLLHYENNIIKNKDKLLFLFLFFFYFTKWNLNNLINKKYRSKKLLYHDVYYHHYNNIKKKKKHINIKYCKDLYEEAIITHFYKLKYLDIQKLYNNHFFHIHIYREKKKKPILIICKKSLYFFNHIYLKYLRIYNYSNPISFNIEKKKIIKSNYQIKCINSFNELKMFNIKDYTLLYIILKYYDIHNNNNNNRRQNNTFEILYILLKKIITQRYFSNKLQFLLKSFFSINQFNFIPTLIKQYLIHFIYKFFYCHHEKKKFPYVLPTLTCNPLMLKFEHVKSCGSTTTNIKKIQNRTKSQAAIIQKKKPTTVITTYKMISYNCKRKKKDSYIKLIYYTTLCVYISLLHNNNYYNFYYILVDILKKIKSDIFCQKIHHFLKELAKIDPKCQYIWNAKKMVFFIYLKMYINKSKFILQKYKRKMKKMRKKKKKLHTYVFPSCNKIKIKEDISKKKSYKYYLSPNKLWSFQNISNIKDYMKEKKEWYNKKIYIYIYIYIYINKKICKNIYKVLNVHNKNNNNFIISKYTPIHFKYTKNYIFDLYAHLENKMVKYIHTNFDFFIKILECKTYNYMAASYVFTFYNILSYYLFDIKKKKKKREKDSYYIPFQNKSIKYMFITKYKNVLYKNLYYYAFHYIFLLLYIKKIYSAVIFYLEKYFHVILIKNMFTYHLNWLAPTKNSKNTNNTKYTKNTKRNKEKKDIIKNNYIPILYKMCINDQHIINCHLKDKKYSNHIKSLHITQNQNYDEIIKNNSDININQCDNTFYYDIPTCQNKNIRNIHNSSYHLKNIIKNNHVLYVYSTYLQFFLLWRKKKKKNYEDHKNQTYLRQYNVPLFLYKKLKRFSRNYKIISNNMIKLLNEYYSENCYIHIYSTTFRNIIYCLCNYNFFICQLFYNLILPLLFTTNNYHTTFLGKEQENKYLYTHKNTSKLFVYYDNYFAKELKYMKKYYNIIKMKYKGQTTIGNNNNNNIYINTYTNHSFNSILKFHNQYIKKKKYSYNVLFLINKKYQKKKKKWICNNFHIYSINNDMKNYTTTSTHYSILISYNKMQTKKKKKKKNKDGIIKSYHKNKTFGYIYFKNYCHIFFKCIINLIHENCLYLYHILKKYYTHNSKDITIFGAEKKFVHMDHYDNISKSTLNLKECCNFLYKIYLDIFQFFKILKQKNFNFFYVLRVFAIDSLKKKKKKIYFLKFFFSIHFLIFLCEYTYIFSSLKEIYKILKFVFNKKFYIPINTYMQRNSF</sequence>
<evidence type="ECO:0000313" key="3">
    <source>
        <dbReference type="Proteomes" id="UP000027581"/>
    </source>
</evidence>
<accession>A0A060RNG0</accession>
<keyword evidence="3" id="KW-1185">Reference proteome</keyword>
<feature type="transmembrane region" description="Helical" evidence="1">
    <location>
        <begin position="781"/>
        <end position="801"/>
    </location>
</feature>
<reference evidence="2" key="1">
    <citation type="submission" date="2014-01" db="EMBL/GenBank/DDBJ databases">
        <authorList>
            <person name="Aslett M."/>
        </authorList>
    </citation>
    <scope>NUCLEOTIDE SEQUENCE</scope>
    <source>
        <strain evidence="2">CDC</strain>
    </source>
</reference>
<feature type="transmembrane region" description="Helical" evidence="1">
    <location>
        <begin position="169"/>
        <end position="185"/>
    </location>
</feature>
<feature type="transmembrane region" description="Helical" evidence="1">
    <location>
        <begin position="547"/>
        <end position="566"/>
    </location>
</feature>
<gene>
    <name evidence="2" type="ORF">PRCDC_0304100</name>
</gene>
<name>A0A060RNG0_PLARE</name>
<feature type="transmembrane region" description="Helical" evidence="1">
    <location>
        <begin position="206"/>
        <end position="225"/>
    </location>
</feature>
<feature type="transmembrane region" description="Helical" evidence="1">
    <location>
        <begin position="840"/>
        <end position="865"/>
    </location>
</feature>
<organism evidence="2 3">
    <name type="scientific">Plasmodium reichenowi</name>
    <dbReference type="NCBI Taxonomy" id="5854"/>
    <lineage>
        <taxon>Eukaryota</taxon>
        <taxon>Sar</taxon>
        <taxon>Alveolata</taxon>
        <taxon>Apicomplexa</taxon>
        <taxon>Aconoidasida</taxon>
        <taxon>Haemosporida</taxon>
        <taxon>Plasmodiidae</taxon>
        <taxon>Plasmodium</taxon>
        <taxon>Plasmodium (Laverania)</taxon>
    </lineage>
</organism>
<dbReference type="Proteomes" id="UP000027581">
    <property type="component" value="Unassembled WGS sequence"/>
</dbReference>
<feature type="transmembrane region" description="Helical" evidence="1">
    <location>
        <begin position="1397"/>
        <end position="1417"/>
    </location>
</feature>
<feature type="transmembrane region" description="Helical" evidence="1">
    <location>
        <begin position="231"/>
        <end position="250"/>
    </location>
</feature>
<evidence type="ECO:0000256" key="1">
    <source>
        <dbReference type="SAM" id="Phobius"/>
    </source>
</evidence>
<keyword evidence="1" id="KW-0472">Membrane</keyword>
<reference evidence="2" key="2">
    <citation type="submission" date="2014-05" db="EMBL/GenBank/DDBJ databases">
        <title>The genome sequences of chimpanzee malaria parasites reveal the path to human adaptation.</title>
        <authorList>
            <person name="Otto T.D."/>
            <person name="Rayner J.C."/>
            <person name="Boehme U."/>
            <person name="Pain A."/>
            <person name="Spottiswoode N."/>
            <person name="Sanders M."/>
            <person name="Quail M."/>
            <person name="Ollomo B."/>
            <person name="Renaud F."/>
            <person name="Thomas A.W."/>
            <person name="Prugnolle F."/>
            <person name="Conway D.J."/>
            <person name="Newbold C."/>
            <person name="Berriman M."/>
        </authorList>
    </citation>
    <scope>NUCLEOTIDE SEQUENCE [LARGE SCALE GENOMIC DNA]</scope>
    <source>
        <strain evidence="2">CDC</strain>
    </source>
</reference>
<protein>
    <submittedName>
        <fullName evidence="2">Uncharacterized protein</fullName>
    </submittedName>
</protein>
<dbReference type="VEuPathDB" id="PlasmoDB:PRG01_0308200"/>
<keyword evidence="1" id="KW-0812">Transmembrane</keyword>
<keyword evidence="1" id="KW-1133">Transmembrane helix</keyword>